<dbReference type="InterPro" id="IPR016181">
    <property type="entry name" value="Acyl_CoA_acyltransferase"/>
</dbReference>
<dbReference type="AlphaFoldDB" id="A0A5R8NJG9"/>
<name>A0A5R8NJG9_9NOCA</name>
<dbReference type="RefSeq" id="WP_138449221.1">
    <property type="nucleotide sequence ID" value="NZ_VBUT01000007.1"/>
</dbReference>
<protein>
    <submittedName>
        <fullName evidence="4">GNAT family N-acetyltransferase</fullName>
    </submittedName>
</protein>
<comment type="caution">
    <text evidence="4">The sequence shown here is derived from an EMBL/GenBank/DDBJ whole genome shotgun (WGS) entry which is preliminary data.</text>
</comment>
<keyword evidence="2" id="KW-0012">Acyltransferase</keyword>
<evidence type="ECO:0000256" key="1">
    <source>
        <dbReference type="ARBA" id="ARBA00022679"/>
    </source>
</evidence>
<evidence type="ECO:0000313" key="4">
    <source>
        <dbReference type="EMBL" id="TLF75763.1"/>
    </source>
</evidence>
<accession>A0A5R8NJG9</accession>
<evidence type="ECO:0000259" key="3">
    <source>
        <dbReference type="PROSITE" id="PS51186"/>
    </source>
</evidence>
<dbReference type="CDD" id="cd04301">
    <property type="entry name" value="NAT_SF"/>
    <property type="match status" value="1"/>
</dbReference>
<dbReference type="PANTHER" id="PTHR43072:SF23">
    <property type="entry name" value="UPF0039 PROTEIN C11D3.02C"/>
    <property type="match status" value="1"/>
</dbReference>
<dbReference type="PANTHER" id="PTHR43072">
    <property type="entry name" value="N-ACETYLTRANSFERASE"/>
    <property type="match status" value="1"/>
</dbReference>
<dbReference type="GO" id="GO:0016747">
    <property type="term" value="F:acyltransferase activity, transferring groups other than amino-acyl groups"/>
    <property type="evidence" value="ECO:0007669"/>
    <property type="project" value="InterPro"/>
</dbReference>
<gene>
    <name evidence="4" type="ORF">FEK34_18445</name>
</gene>
<evidence type="ECO:0000313" key="5">
    <source>
        <dbReference type="Proteomes" id="UP000306378"/>
    </source>
</evidence>
<dbReference type="SUPFAM" id="SSF55729">
    <property type="entry name" value="Acyl-CoA N-acyltransferases (Nat)"/>
    <property type="match status" value="1"/>
</dbReference>
<organism evidence="4 5">
    <name type="scientific">Nocardia cyriacigeorgica</name>
    <dbReference type="NCBI Taxonomy" id="135487"/>
    <lineage>
        <taxon>Bacteria</taxon>
        <taxon>Bacillati</taxon>
        <taxon>Actinomycetota</taxon>
        <taxon>Actinomycetes</taxon>
        <taxon>Mycobacteriales</taxon>
        <taxon>Nocardiaceae</taxon>
        <taxon>Nocardia</taxon>
    </lineage>
</organism>
<dbReference type="Pfam" id="PF00583">
    <property type="entry name" value="Acetyltransf_1"/>
    <property type="match status" value="1"/>
</dbReference>
<dbReference type="InterPro" id="IPR000182">
    <property type="entry name" value="GNAT_dom"/>
</dbReference>
<dbReference type="Proteomes" id="UP000306378">
    <property type="component" value="Unassembled WGS sequence"/>
</dbReference>
<proteinExistence type="predicted"/>
<dbReference type="EMBL" id="VBUT01000007">
    <property type="protein sequence ID" value="TLF75763.1"/>
    <property type="molecule type" value="Genomic_DNA"/>
</dbReference>
<sequence length="169" mass="18596">MTRGEESTVRVAVRADLDECVELLAQVAAERRWIGLEPPFDTADAARKMESTIGSGMHGVFVAEVDGRIAGMASVRFDSAGVTGFAMMVAADHRGRGLGPQLLDRVIEWSRDKGAHKVGMKVWPHNQAALALYRRAGFEVEGVLRQHFRRRNGELWDAVIMGLLLEGEP</sequence>
<feature type="domain" description="N-acetyltransferase" evidence="3">
    <location>
        <begin position="7"/>
        <end position="166"/>
    </location>
</feature>
<dbReference type="Gene3D" id="3.40.630.30">
    <property type="match status" value="1"/>
</dbReference>
<reference evidence="4 5" key="1">
    <citation type="submission" date="2019-05" db="EMBL/GenBank/DDBJ databases">
        <title>Genomes sequences of two Nocardia cyriacigeorgica environmental isolates, type strains Nocardia asteroides ATCC 19247 and Nocardia cyriacigeorgica DSM 44484.</title>
        <authorList>
            <person name="Vautrin F."/>
            <person name="Bergeron E."/>
            <person name="Dubost A."/>
            <person name="Abrouk D."/>
            <person name="Rodriguez Nava V."/>
            <person name="Pujic P."/>
        </authorList>
    </citation>
    <scope>NUCLEOTIDE SEQUENCE [LARGE SCALE GENOMIC DNA]</scope>
    <source>
        <strain evidence="4 5">EML 446</strain>
    </source>
</reference>
<dbReference type="PROSITE" id="PS51186">
    <property type="entry name" value="GNAT"/>
    <property type="match status" value="1"/>
</dbReference>
<evidence type="ECO:0000256" key="2">
    <source>
        <dbReference type="ARBA" id="ARBA00023315"/>
    </source>
</evidence>
<keyword evidence="1 4" id="KW-0808">Transferase</keyword>